<feature type="region of interest" description="Disordered" evidence="2">
    <location>
        <begin position="100"/>
        <end position="138"/>
    </location>
</feature>
<evidence type="ECO:0000256" key="1">
    <source>
        <dbReference type="SAM" id="Coils"/>
    </source>
</evidence>
<proteinExistence type="predicted"/>
<reference evidence="3 4" key="1">
    <citation type="submission" date="2016-03" db="EMBL/GenBank/DDBJ databases">
        <authorList>
            <person name="Ploux O."/>
        </authorList>
    </citation>
    <scope>NUCLEOTIDE SEQUENCE [LARGE SCALE GENOMIC DNA]</scope>
    <source>
        <strain evidence="3 4">UAMH 11012</strain>
    </source>
</reference>
<evidence type="ECO:0000313" key="3">
    <source>
        <dbReference type="EMBL" id="CZR50999.1"/>
    </source>
</evidence>
<accession>A0A1L7WE57</accession>
<evidence type="ECO:0000313" key="4">
    <source>
        <dbReference type="Proteomes" id="UP000184330"/>
    </source>
</evidence>
<keyword evidence="4" id="KW-1185">Reference proteome</keyword>
<name>A0A1L7WE57_9HELO</name>
<gene>
    <name evidence="3" type="ORF">PAC_00874</name>
</gene>
<dbReference type="EMBL" id="FJOG01000001">
    <property type="protein sequence ID" value="CZR50999.1"/>
    <property type="molecule type" value="Genomic_DNA"/>
</dbReference>
<keyword evidence="1" id="KW-0175">Coiled coil</keyword>
<evidence type="ECO:0000256" key="2">
    <source>
        <dbReference type="SAM" id="MobiDB-lite"/>
    </source>
</evidence>
<feature type="compositionally biased region" description="Acidic residues" evidence="2">
    <location>
        <begin position="100"/>
        <end position="114"/>
    </location>
</feature>
<feature type="coiled-coil region" evidence="1">
    <location>
        <begin position="163"/>
        <end position="204"/>
    </location>
</feature>
<feature type="region of interest" description="Disordered" evidence="2">
    <location>
        <begin position="30"/>
        <end position="56"/>
    </location>
</feature>
<dbReference type="Proteomes" id="UP000184330">
    <property type="component" value="Unassembled WGS sequence"/>
</dbReference>
<sequence>MSNIPPAVAFASDTPMADANVWEVSSMAGYASSSHDGNKYMSSENNYSSSEEENDIDMQDASVDEIPEEVEISDRLEDLGNVVILSFPNIVEYSDDEAKDIFDDGLDDDEDSSSDSDVSTVSDAPGVQQEDVPASQTERKLRFRNIQNYRYNNLSREECAQYSEKWKWKLLELEEMKKQIEKEILEAEGKLEETEKTINDSEEEFYESMTKSGVSRELYEAYESFCASLNPEFGQRGGFSATCFTDHENCYVKYDPQFEIFKECVDTPYTDCNFRCEASVIEPQRKSDSREYVVEFWLIKCPEPLTGSETTWG</sequence>
<organism evidence="3 4">
    <name type="scientific">Phialocephala subalpina</name>
    <dbReference type="NCBI Taxonomy" id="576137"/>
    <lineage>
        <taxon>Eukaryota</taxon>
        <taxon>Fungi</taxon>
        <taxon>Dikarya</taxon>
        <taxon>Ascomycota</taxon>
        <taxon>Pezizomycotina</taxon>
        <taxon>Leotiomycetes</taxon>
        <taxon>Helotiales</taxon>
        <taxon>Mollisiaceae</taxon>
        <taxon>Phialocephala</taxon>
        <taxon>Phialocephala fortinii species complex</taxon>
    </lineage>
</organism>
<dbReference type="OrthoDB" id="3564068at2759"/>
<dbReference type="AlphaFoldDB" id="A0A1L7WE57"/>
<protein>
    <submittedName>
        <fullName evidence="3">Uncharacterized protein</fullName>
    </submittedName>
</protein>